<dbReference type="Gene3D" id="3.30.530.20">
    <property type="match status" value="1"/>
</dbReference>
<dbReference type="Pfam" id="PF10604">
    <property type="entry name" value="Polyketide_cyc2"/>
    <property type="match status" value="1"/>
</dbReference>
<accession>A0A6L7GU83</accession>
<dbReference type="InterPro" id="IPR023393">
    <property type="entry name" value="START-like_dom_sf"/>
</dbReference>
<dbReference type="AlphaFoldDB" id="A0A6L7GU83"/>
<name>A0A6L7GU83_9ACTN</name>
<organism evidence="1 2">
    <name type="scientific">Gordonia mangrovi</name>
    <dbReference type="NCBI Taxonomy" id="2665643"/>
    <lineage>
        <taxon>Bacteria</taxon>
        <taxon>Bacillati</taxon>
        <taxon>Actinomycetota</taxon>
        <taxon>Actinomycetes</taxon>
        <taxon>Mycobacteriales</taxon>
        <taxon>Gordoniaceae</taxon>
        <taxon>Gordonia</taxon>
    </lineage>
</organism>
<comment type="caution">
    <text evidence="1">The sequence shown here is derived from an EMBL/GenBank/DDBJ whole genome shotgun (WGS) entry which is preliminary data.</text>
</comment>
<proteinExistence type="predicted"/>
<dbReference type="SUPFAM" id="SSF55961">
    <property type="entry name" value="Bet v1-like"/>
    <property type="match status" value="1"/>
</dbReference>
<reference evidence="1 2" key="1">
    <citation type="submission" date="2019-11" db="EMBL/GenBank/DDBJ databases">
        <title>Gordonia sp. nov., a novel actinobacterium isolated from mangrove soil in Hainan.</title>
        <authorList>
            <person name="Huang X."/>
            <person name="Xie Y."/>
            <person name="Chu X."/>
            <person name="Xiao K."/>
        </authorList>
    </citation>
    <scope>NUCLEOTIDE SEQUENCE [LARGE SCALE GENOMIC DNA]</scope>
    <source>
        <strain evidence="1 2">HNM0687</strain>
    </source>
</reference>
<keyword evidence="2" id="KW-1185">Reference proteome</keyword>
<dbReference type="Proteomes" id="UP000475545">
    <property type="component" value="Unassembled WGS sequence"/>
</dbReference>
<gene>
    <name evidence="1" type="ORF">GIY30_12055</name>
</gene>
<sequence length="149" mass="16258">MSVRAQIADVSVRFAAPRQAVFDYLSDPANRPAWQSSLRSVDALKAPGAQPGDIGSSWADVTVVPWVRPRLEVTECLRGRRWEEIGGWHAVDAHLALMFTDTTDAGTEVRAVARLTVPTIVAPVLPIVRVLTPPALRSDLRRAAELVGR</sequence>
<dbReference type="InterPro" id="IPR019587">
    <property type="entry name" value="Polyketide_cyclase/dehydratase"/>
</dbReference>
<dbReference type="EMBL" id="WMBR01000003">
    <property type="protein sequence ID" value="MXP22078.1"/>
    <property type="molecule type" value="Genomic_DNA"/>
</dbReference>
<protein>
    <submittedName>
        <fullName evidence="1">SRPBCC family protein</fullName>
    </submittedName>
</protein>
<dbReference type="RefSeq" id="WP_160902275.1">
    <property type="nucleotide sequence ID" value="NZ_CP102850.1"/>
</dbReference>
<evidence type="ECO:0000313" key="1">
    <source>
        <dbReference type="EMBL" id="MXP22078.1"/>
    </source>
</evidence>
<evidence type="ECO:0000313" key="2">
    <source>
        <dbReference type="Proteomes" id="UP000475545"/>
    </source>
</evidence>